<dbReference type="PANTHER" id="PTHR11106:SF27">
    <property type="entry name" value="MACRO DOMAIN-CONTAINING PROTEIN"/>
    <property type="match status" value="1"/>
</dbReference>
<dbReference type="InterPro" id="IPR002589">
    <property type="entry name" value="Macro_dom"/>
</dbReference>
<evidence type="ECO:0000259" key="1">
    <source>
        <dbReference type="PROSITE" id="PS51154"/>
    </source>
</evidence>
<dbReference type="SMART" id="SM00506">
    <property type="entry name" value="A1pp"/>
    <property type="match status" value="1"/>
</dbReference>
<dbReference type="EMBL" id="DVNG01000072">
    <property type="protein sequence ID" value="HIU50366.1"/>
    <property type="molecule type" value="Genomic_DNA"/>
</dbReference>
<dbReference type="InterPro" id="IPR001387">
    <property type="entry name" value="Cro/C1-type_HTH"/>
</dbReference>
<evidence type="ECO:0000313" key="3">
    <source>
        <dbReference type="Proteomes" id="UP000824118"/>
    </source>
</evidence>
<feature type="domain" description="Macro" evidence="1">
    <location>
        <begin position="1"/>
        <end position="169"/>
    </location>
</feature>
<dbReference type="AlphaFoldDB" id="A0A9D1LYS6"/>
<dbReference type="PANTHER" id="PTHR11106">
    <property type="entry name" value="GANGLIOSIDE INDUCED DIFFERENTIATION ASSOCIATED PROTEIN 2-RELATED"/>
    <property type="match status" value="1"/>
</dbReference>
<accession>A0A9D1LYS6</accession>
<dbReference type="Proteomes" id="UP000824118">
    <property type="component" value="Unassembled WGS sequence"/>
</dbReference>
<dbReference type="SUPFAM" id="SSF52949">
    <property type="entry name" value="Macro domain-like"/>
    <property type="match status" value="1"/>
</dbReference>
<protein>
    <submittedName>
        <fullName evidence="2">Macro domain-containing protein</fullName>
    </submittedName>
</protein>
<dbReference type="GO" id="GO:0003677">
    <property type="term" value="F:DNA binding"/>
    <property type="evidence" value="ECO:0007669"/>
    <property type="project" value="InterPro"/>
</dbReference>
<name>A0A9D1LYS6_9FIRM</name>
<evidence type="ECO:0000313" key="2">
    <source>
        <dbReference type="EMBL" id="HIU50366.1"/>
    </source>
</evidence>
<sequence length="336" mass="37497">MPFTIVRQDITHMQVDAVVNAANTELLMGGGVCGAIFNAAGAAQLQAACNKLSPIETGKAAVTPGFNLPAKFIIHAAGPVYSRWHKKKSEELLRSAYMESLKLALENNCESIAFPLISSGIYGYPKDEALKVAVSAVKDFLNDHDMDVYLAVFDKSSFNVSKKLLGDVKSYIDQKYADAHHQERRRLLDTESKAIYREQNRQMFSGVMPAAAPKRLDDMIREMDVPFNITLLGLIDKKGKTDAEVYKKANISRKLFSKIRTGNGYMPSKRTILALAIALELSLRETDDLLERAGYALSHSQKFDVIVEYFIINKIYDIFEINQVLFTYDQPLLGGN</sequence>
<dbReference type="InterPro" id="IPR043472">
    <property type="entry name" value="Macro_dom-like"/>
</dbReference>
<dbReference type="SUPFAM" id="SSF47413">
    <property type="entry name" value="lambda repressor-like DNA-binding domains"/>
    <property type="match status" value="1"/>
</dbReference>
<dbReference type="InterPro" id="IPR010982">
    <property type="entry name" value="Lambda_DNA-bd_dom_sf"/>
</dbReference>
<dbReference type="PROSITE" id="PS51154">
    <property type="entry name" value="MACRO"/>
    <property type="match status" value="1"/>
</dbReference>
<comment type="caution">
    <text evidence="2">The sequence shown here is derived from an EMBL/GenBank/DDBJ whole genome shotgun (WGS) entry which is preliminary data.</text>
</comment>
<dbReference type="Pfam" id="PF01661">
    <property type="entry name" value="Macro"/>
    <property type="match status" value="1"/>
</dbReference>
<reference evidence="2" key="1">
    <citation type="submission" date="2020-10" db="EMBL/GenBank/DDBJ databases">
        <authorList>
            <person name="Gilroy R."/>
        </authorList>
    </citation>
    <scope>NUCLEOTIDE SEQUENCE</scope>
    <source>
        <strain evidence="2">ChiGjej1B1-1684</strain>
    </source>
</reference>
<proteinExistence type="predicted"/>
<organism evidence="2 3">
    <name type="scientific">Candidatus Limousia pullorum</name>
    <dbReference type="NCBI Taxonomy" id="2840860"/>
    <lineage>
        <taxon>Bacteria</taxon>
        <taxon>Bacillati</taxon>
        <taxon>Bacillota</taxon>
        <taxon>Clostridia</taxon>
        <taxon>Eubacteriales</taxon>
        <taxon>Oscillospiraceae</taxon>
        <taxon>Oscillospiraceae incertae sedis</taxon>
        <taxon>Candidatus Limousia</taxon>
    </lineage>
</organism>
<reference evidence="2" key="2">
    <citation type="journal article" date="2021" name="PeerJ">
        <title>Extensive microbial diversity within the chicken gut microbiome revealed by metagenomics and culture.</title>
        <authorList>
            <person name="Gilroy R."/>
            <person name="Ravi A."/>
            <person name="Getino M."/>
            <person name="Pursley I."/>
            <person name="Horton D.L."/>
            <person name="Alikhan N.F."/>
            <person name="Baker D."/>
            <person name="Gharbi K."/>
            <person name="Hall N."/>
            <person name="Watson M."/>
            <person name="Adriaenssens E.M."/>
            <person name="Foster-Nyarko E."/>
            <person name="Jarju S."/>
            <person name="Secka A."/>
            <person name="Antonio M."/>
            <person name="Oren A."/>
            <person name="Chaudhuri R.R."/>
            <person name="La Ragione R."/>
            <person name="Hildebrand F."/>
            <person name="Pallen M.J."/>
        </authorList>
    </citation>
    <scope>NUCLEOTIDE SEQUENCE</scope>
    <source>
        <strain evidence="2">ChiGjej1B1-1684</strain>
    </source>
</reference>
<dbReference type="CDD" id="cd00093">
    <property type="entry name" value="HTH_XRE"/>
    <property type="match status" value="1"/>
</dbReference>
<gene>
    <name evidence="2" type="ORF">IAD22_05080</name>
</gene>
<dbReference type="Gene3D" id="3.40.220.10">
    <property type="entry name" value="Leucine Aminopeptidase, subunit E, domain 1"/>
    <property type="match status" value="1"/>
</dbReference>